<feature type="region of interest" description="Disordered" evidence="1">
    <location>
        <begin position="246"/>
        <end position="268"/>
    </location>
</feature>
<dbReference type="InterPro" id="IPR036236">
    <property type="entry name" value="Znf_C2H2_sf"/>
</dbReference>
<feature type="domain" description="C2H2-type" evidence="2">
    <location>
        <begin position="229"/>
        <end position="251"/>
    </location>
</feature>
<dbReference type="Pfam" id="PF15663">
    <property type="entry name" value="zf-CCCH_3"/>
    <property type="match status" value="1"/>
</dbReference>
<dbReference type="STRING" id="6832.A0A553PTB6"/>
<comment type="caution">
    <text evidence="3">The sequence shown here is derived from an EMBL/GenBank/DDBJ whole genome shotgun (WGS) entry which is preliminary data.</text>
</comment>
<dbReference type="Gene3D" id="3.40.50.1010">
    <property type="entry name" value="5'-nuclease"/>
    <property type="match status" value="1"/>
</dbReference>
<keyword evidence="4" id="KW-1185">Reference proteome</keyword>
<dbReference type="SMART" id="SM00355">
    <property type="entry name" value="ZnF_C2H2"/>
    <property type="match status" value="3"/>
</dbReference>
<evidence type="ECO:0000313" key="4">
    <source>
        <dbReference type="Proteomes" id="UP000318571"/>
    </source>
</evidence>
<dbReference type="PANTHER" id="PTHR47487:SF8">
    <property type="entry name" value="OS08G0270900 PROTEIN"/>
    <property type="match status" value="1"/>
</dbReference>
<accession>A0A553PTB6</accession>
<reference evidence="3 4" key="1">
    <citation type="journal article" date="2018" name="Nat. Ecol. Evol.">
        <title>Genomic signatures of mitonuclear coevolution across populations of Tigriopus californicus.</title>
        <authorList>
            <person name="Barreto F.S."/>
            <person name="Watson E.T."/>
            <person name="Lima T.G."/>
            <person name="Willett C.S."/>
            <person name="Edmands S."/>
            <person name="Li W."/>
            <person name="Burton R.S."/>
        </authorList>
    </citation>
    <scope>NUCLEOTIDE SEQUENCE [LARGE SCALE GENOMIC DNA]</scope>
    <source>
        <strain evidence="3 4">San Diego</strain>
    </source>
</reference>
<dbReference type="SUPFAM" id="SSF57667">
    <property type="entry name" value="beta-beta-alpha zinc fingers"/>
    <property type="match status" value="2"/>
</dbReference>
<gene>
    <name evidence="3" type="ORF">TCAL_08811</name>
</gene>
<protein>
    <recommendedName>
        <fullName evidence="2">C2H2-type domain-containing protein</fullName>
    </recommendedName>
</protein>
<dbReference type="EMBL" id="VCGU01000001">
    <property type="protein sequence ID" value="TRY80931.1"/>
    <property type="molecule type" value="Genomic_DNA"/>
</dbReference>
<evidence type="ECO:0000313" key="3">
    <source>
        <dbReference type="EMBL" id="TRY80931.1"/>
    </source>
</evidence>
<dbReference type="GO" id="GO:0008270">
    <property type="term" value="F:zinc ion binding"/>
    <property type="evidence" value="ECO:0007669"/>
    <property type="project" value="InterPro"/>
</dbReference>
<organism evidence="3 4">
    <name type="scientific">Tigriopus californicus</name>
    <name type="common">Marine copepod</name>
    <dbReference type="NCBI Taxonomy" id="6832"/>
    <lineage>
        <taxon>Eukaryota</taxon>
        <taxon>Metazoa</taxon>
        <taxon>Ecdysozoa</taxon>
        <taxon>Arthropoda</taxon>
        <taxon>Crustacea</taxon>
        <taxon>Multicrustacea</taxon>
        <taxon>Hexanauplia</taxon>
        <taxon>Copepoda</taxon>
        <taxon>Harpacticoida</taxon>
        <taxon>Harpacticidae</taxon>
        <taxon>Tigriopus</taxon>
    </lineage>
</organism>
<dbReference type="Proteomes" id="UP000318571">
    <property type="component" value="Chromosome 12"/>
</dbReference>
<sequence>MFRYILTSNVLTNRKNNRKMSVSSQEDCHYYYYTIEGCKRTNCDYRHEPASKGVELRCPQYLHNRRCTTASCPLRHRLFDVSRDTESCLLERTGTCTKPDCSHAHSKKEVNDSSEASENKKPEKSIITCTICKVNMTSETAHSNHLKGRKHLKKLKNQSAMPQIKIAPTKIPPLFANPPNTHSVQATKLKCSPCNVKAMTQAQNEDHLKSLIHKEKASTPILRNPPFHCRACNQTLGNKSAFQAHNTSQEHLAKVKRSRQRPRSVAASNSSSSLFNFDHLDLNQPPPFQDLKVGVFWDLENCPLSSKIDIPGVVQKLKHGHGHKGVFDQFVGACNMDNHKRIALTMQELGMDILPVLNNKKNAADDLLKNKMMTFAENPHCRIILISGDVDFSQHLLHCREKKGHEVVLFHNHVAKESLKSVVTKAFSYHGFVKPFLKDLPDRTRSKSVARGAPPRPKKTSKAVLFFWDMMSLPAPADVKVGAVVSKLRNTFLCATETAEAGFAACRSISQMAAVNHVAQMSVDLSLDSALDMLKEQVETKKDIDILILLTNDIGLSETIRKLKTERKIQIHLIRDEKCQEPLAYSLDEQSQESFQEFIKPLVPAV</sequence>
<dbReference type="SMART" id="SM00451">
    <property type="entry name" value="ZnF_U1"/>
    <property type="match status" value="3"/>
</dbReference>
<feature type="compositionally biased region" description="Basic and acidic residues" evidence="1">
    <location>
        <begin position="100"/>
        <end position="121"/>
    </location>
</feature>
<feature type="region of interest" description="Disordered" evidence="1">
    <location>
        <begin position="99"/>
        <end position="121"/>
    </location>
</feature>
<dbReference type="GO" id="GO:0003676">
    <property type="term" value="F:nucleic acid binding"/>
    <property type="evidence" value="ECO:0007669"/>
    <property type="project" value="InterPro"/>
</dbReference>
<evidence type="ECO:0000259" key="2">
    <source>
        <dbReference type="PROSITE" id="PS00028"/>
    </source>
</evidence>
<dbReference type="InterPro" id="IPR013087">
    <property type="entry name" value="Znf_C2H2_type"/>
</dbReference>
<name>A0A553PTB6_TIGCA</name>
<dbReference type="OrthoDB" id="5395350at2759"/>
<evidence type="ECO:0000256" key="1">
    <source>
        <dbReference type="SAM" id="MobiDB-lite"/>
    </source>
</evidence>
<dbReference type="AlphaFoldDB" id="A0A553PTB6"/>
<dbReference type="Gene3D" id="3.30.160.60">
    <property type="entry name" value="Classic Zinc Finger"/>
    <property type="match status" value="1"/>
</dbReference>
<dbReference type="InterPro" id="IPR021139">
    <property type="entry name" value="NYN"/>
</dbReference>
<dbReference type="Pfam" id="PF12874">
    <property type="entry name" value="zf-met"/>
    <property type="match status" value="1"/>
</dbReference>
<dbReference type="InterPro" id="IPR041686">
    <property type="entry name" value="Znf-CCCH_3"/>
</dbReference>
<proteinExistence type="predicted"/>
<dbReference type="GO" id="GO:0004540">
    <property type="term" value="F:RNA nuclease activity"/>
    <property type="evidence" value="ECO:0007669"/>
    <property type="project" value="InterPro"/>
</dbReference>
<dbReference type="Pfam" id="PF01936">
    <property type="entry name" value="NYN"/>
    <property type="match status" value="1"/>
</dbReference>
<dbReference type="PANTHER" id="PTHR47487">
    <property type="entry name" value="OS06G0651300 PROTEIN-RELATED"/>
    <property type="match status" value="1"/>
</dbReference>
<dbReference type="InterPro" id="IPR003604">
    <property type="entry name" value="Matrin/U1-like-C_Znf_C2H2"/>
</dbReference>
<dbReference type="PROSITE" id="PS00028">
    <property type="entry name" value="ZINC_FINGER_C2H2_1"/>
    <property type="match status" value="1"/>
</dbReference>